<keyword evidence="2" id="KW-1185">Reference proteome</keyword>
<comment type="caution">
    <text evidence="1">The sequence shown here is derived from an EMBL/GenBank/DDBJ whole genome shotgun (WGS) entry which is preliminary data.</text>
</comment>
<proteinExistence type="predicted"/>
<accession>C6M4T8</accession>
<reference evidence="1" key="1">
    <citation type="submission" date="2009-07" db="EMBL/GenBank/DDBJ databases">
        <authorList>
            <person name="Weinstock G."/>
            <person name="Sodergren E."/>
            <person name="Clifton S."/>
            <person name="Fulton L."/>
            <person name="Fulton B."/>
            <person name="Courtney L."/>
            <person name="Fronick C."/>
            <person name="Harrison M."/>
            <person name="Strong C."/>
            <person name="Farmer C."/>
            <person name="Delahaunty K."/>
            <person name="Markovic C."/>
            <person name="Hall O."/>
            <person name="Minx P."/>
            <person name="Tomlinson C."/>
            <person name="Mitreva M."/>
            <person name="Nelson J."/>
            <person name="Hou S."/>
            <person name="Wollam A."/>
            <person name="Pepin K.H."/>
            <person name="Johnson M."/>
            <person name="Bhonagiri V."/>
            <person name="Nash W.E."/>
            <person name="Warren W."/>
            <person name="Chinwalla A."/>
            <person name="Mardis E.R."/>
            <person name="Wilson R.K."/>
        </authorList>
    </citation>
    <scope>NUCLEOTIDE SEQUENCE [LARGE SCALE GENOMIC DNA]</scope>
    <source>
        <strain evidence="1">ATCC 29256</strain>
    </source>
</reference>
<evidence type="ECO:0000313" key="2">
    <source>
        <dbReference type="Proteomes" id="UP000005365"/>
    </source>
</evidence>
<name>C6M4T8_NEISI</name>
<dbReference type="Proteomes" id="UP000005365">
    <property type="component" value="Unassembled WGS sequence"/>
</dbReference>
<gene>
    <name evidence="1" type="ORF">NEISICOT_01537</name>
</gene>
<evidence type="ECO:0000313" key="1">
    <source>
        <dbReference type="EMBL" id="EET44575.1"/>
    </source>
</evidence>
<dbReference type="AlphaFoldDB" id="C6M4T8"/>
<organism evidence="1 2">
    <name type="scientific">Neisseria sicca ATCC 29256</name>
    <dbReference type="NCBI Taxonomy" id="547045"/>
    <lineage>
        <taxon>Bacteria</taxon>
        <taxon>Pseudomonadati</taxon>
        <taxon>Pseudomonadota</taxon>
        <taxon>Betaproteobacteria</taxon>
        <taxon>Neisseriales</taxon>
        <taxon>Neisseriaceae</taxon>
        <taxon>Neisseria</taxon>
    </lineage>
</organism>
<sequence>MRKRFCFKRQKRFLQIGILEEMLMYLMATPCPIPLTNLYREDILKTQNIDQIIVD</sequence>
<dbReference type="EMBL" id="ACKO02000008">
    <property type="protein sequence ID" value="EET44575.1"/>
    <property type="molecule type" value="Genomic_DNA"/>
</dbReference>
<protein>
    <submittedName>
        <fullName evidence="1">Uncharacterized protein</fullName>
    </submittedName>
</protein>